<evidence type="ECO:0000313" key="2">
    <source>
        <dbReference type="EMBL" id="SAI84403.1"/>
    </source>
</evidence>
<sequence length="99" mass="11660">MQSAESGLLILSSHQPLQRRVLKIKRILSYSRDTKVSHKVVLAYFRKHYWLIANGFCPYCHNHYRNFGILSNHIMRSHTLEVAEDYFKLREKIKEGGGK</sequence>
<reference evidence="3" key="1">
    <citation type="submission" date="2016-04" db="EMBL/GenBank/DDBJ databases">
        <authorList>
            <person name="Shah S.A."/>
            <person name="Garrett R.A."/>
        </authorList>
    </citation>
    <scope>NUCLEOTIDE SEQUENCE [LARGE SCALE GENOMIC DNA]</scope>
    <source>
        <strain evidence="3">ATCC 35091 / DSM 1616 / JCM 8930 / NBRC 15331 / P1</strain>
    </source>
</reference>
<dbReference type="EMBL" id="LT549890">
    <property type="protein sequence ID" value="SAI84403.1"/>
    <property type="molecule type" value="Genomic_DNA"/>
</dbReference>
<name>A0A157SZ03_SACSO</name>
<dbReference type="PROSITE" id="PS00028">
    <property type="entry name" value="ZINC_FINGER_C2H2_1"/>
    <property type="match status" value="1"/>
</dbReference>
<dbReference type="InterPro" id="IPR013087">
    <property type="entry name" value="Znf_C2H2_type"/>
</dbReference>
<dbReference type="AlphaFoldDB" id="A0A157SZ03"/>
<evidence type="ECO:0000259" key="1">
    <source>
        <dbReference type="PROSITE" id="PS00028"/>
    </source>
</evidence>
<dbReference type="Proteomes" id="UP000076770">
    <property type="component" value="Chromosome i"/>
</dbReference>
<feature type="domain" description="C2H2-type" evidence="1">
    <location>
        <begin position="57"/>
        <end position="78"/>
    </location>
</feature>
<organism evidence="2 3">
    <name type="scientific">Saccharolobus solfataricus</name>
    <name type="common">Sulfolobus solfataricus</name>
    <dbReference type="NCBI Taxonomy" id="2287"/>
    <lineage>
        <taxon>Archaea</taxon>
        <taxon>Thermoproteota</taxon>
        <taxon>Thermoprotei</taxon>
        <taxon>Sulfolobales</taxon>
        <taxon>Sulfolobaceae</taxon>
        <taxon>Saccharolobus</taxon>
    </lineage>
</organism>
<dbReference type="PATRIC" id="fig|2287.9.peg.853"/>
<proteinExistence type="predicted"/>
<protein>
    <submittedName>
        <fullName evidence="2">Acidianus two-tailed virus, uncharacterized protein ATV_gp36</fullName>
    </submittedName>
</protein>
<evidence type="ECO:0000313" key="3">
    <source>
        <dbReference type="Proteomes" id="UP000076770"/>
    </source>
</evidence>
<gene>
    <name evidence="2" type="ORF">SSOP1_0849</name>
</gene>
<accession>A0A157SZ03</accession>